<accession>A0AAV7RUR3</accession>
<proteinExistence type="predicted"/>
<dbReference type="AlphaFoldDB" id="A0AAV7RUR3"/>
<reference evidence="1" key="1">
    <citation type="journal article" date="2022" name="bioRxiv">
        <title>Sequencing and chromosome-scale assembly of the giantPleurodeles waltlgenome.</title>
        <authorList>
            <person name="Brown T."/>
            <person name="Elewa A."/>
            <person name="Iarovenko S."/>
            <person name="Subramanian E."/>
            <person name="Araus A.J."/>
            <person name="Petzold A."/>
            <person name="Susuki M."/>
            <person name="Suzuki K.-i.T."/>
            <person name="Hayashi T."/>
            <person name="Toyoda A."/>
            <person name="Oliveira C."/>
            <person name="Osipova E."/>
            <person name="Leigh N.D."/>
            <person name="Simon A."/>
            <person name="Yun M.H."/>
        </authorList>
    </citation>
    <scope>NUCLEOTIDE SEQUENCE</scope>
    <source>
        <strain evidence="1">20211129_DDA</strain>
        <tissue evidence="1">Liver</tissue>
    </source>
</reference>
<organism evidence="1 2">
    <name type="scientific">Pleurodeles waltl</name>
    <name type="common">Iberian ribbed newt</name>
    <dbReference type="NCBI Taxonomy" id="8319"/>
    <lineage>
        <taxon>Eukaryota</taxon>
        <taxon>Metazoa</taxon>
        <taxon>Chordata</taxon>
        <taxon>Craniata</taxon>
        <taxon>Vertebrata</taxon>
        <taxon>Euteleostomi</taxon>
        <taxon>Amphibia</taxon>
        <taxon>Batrachia</taxon>
        <taxon>Caudata</taxon>
        <taxon>Salamandroidea</taxon>
        <taxon>Salamandridae</taxon>
        <taxon>Pleurodelinae</taxon>
        <taxon>Pleurodeles</taxon>
    </lineage>
</organism>
<dbReference type="Proteomes" id="UP001066276">
    <property type="component" value="Chromosome 5"/>
</dbReference>
<evidence type="ECO:0000313" key="1">
    <source>
        <dbReference type="EMBL" id="KAJ1154663.1"/>
    </source>
</evidence>
<dbReference type="EMBL" id="JANPWB010000009">
    <property type="protein sequence ID" value="KAJ1154663.1"/>
    <property type="molecule type" value="Genomic_DNA"/>
</dbReference>
<keyword evidence="2" id="KW-1185">Reference proteome</keyword>
<protein>
    <submittedName>
        <fullName evidence="1">Uncharacterized protein</fullName>
    </submittedName>
</protein>
<gene>
    <name evidence="1" type="ORF">NDU88_007406</name>
</gene>
<comment type="caution">
    <text evidence="1">The sequence shown here is derived from an EMBL/GenBank/DDBJ whole genome shotgun (WGS) entry which is preliminary data.</text>
</comment>
<sequence length="93" mass="10881">MLTSFRKFVILPLKRCENYHEDISIDPQTYLCIFHLVMCLSYVKLTYETRGTGFGPSFVFDLLMTSRPIRIEDGRDVRGRCEGKRERSAEIGR</sequence>
<evidence type="ECO:0000313" key="2">
    <source>
        <dbReference type="Proteomes" id="UP001066276"/>
    </source>
</evidence>
<name>A0AAV7RUR3_PLEWA</name>